<dbReference type="Gene3D" id="3.30.460.40">
    <property type="match status" value="1"/>
</dbReference>
<protein>
    <recommendedName>
        <fullName evidence="3">Nucleotidyl transferase AbiEii/AbiGii toxin family protein</fullName>
    </recommendedName>
</protein>
<evidence type="ECO:0008006" key="3">
    <source>
        <dbReference type="Google" id="ProtNLM"/>
    </source>
</evidence>
<dbReference type="AlphaFoldDB" id="A0AAJ1BK84"/>
<sequence>MTNEFILRVAKVLNANSVNYFVTGGGAEFIRGTKTYTKDLDIVVRVDDDNIKAIRRSFDFLNIIRNKALHDLKAGRIVRASLFPFSLDVMPVLDGLDIDEAFLNIETIHFDGLAIPVINKLDLNKNYKAINHE</sequence>
<dbReference type="InterPro" id="IPR043519">
    <property type="entry name" value="NT_sf"/>
</dbReference>
<dbReference type="Proteomes" id="UP001297581">
    <property type="component" value="Unassembled WGS sequence"/>
</dbReference>
<organism evidence="1 2">
    <name type="scientific">Shewanella zhuhaiensis</name>
    <dbReference type="NCBI Taxonomy" id="2919576"/>
    <lineage>
        <taxon>Bacteria</taxon>
        <taxon>Pseudomonadati</taxon>
        <taxon>Pseudomonadota</taxon>
        <taxon>Gammaproteobacteria</taxon>
        <taxon>Alteromonadales</taxon>
        <taxon>Shewanellaceae</taxon>
        <taxon>Shewanella</taxon>
    </lineage>
</organism>
<proteinExistence type="predicted"/>
<reference evidence="1 2" key="1">
    <citation type="submission" date="2022-02" db="EMBL/GenBank/DDBJ databases">
        <title>The genome sequence of Shewanella sp. 3B26.</title>
        <authorList>
            <person name="Du J."/>
        </authorList>
    </citation>
    <scope>NUCLEOTIDE SEQUENCE [LARGE SCALE GENOMIC DNA]</scope>
    <source>
        <strain evidence="1 2">3B26</strain>
    </source>
</reference>
<accession>A0AAJ1BK84</accession>
<dbReference type="EMBL" id="JAKUDL010000009">
    <property type="protein sequence ID" value="MCH4296333.1"/>
    <property type="molecule type" value="Genomic_DNA"/>
</dbReference>
<dbReference type="SUPFAM" id="SSF81301">
    <property type="entry name" value="Nucleotidyltransferase"/>
    <property type="match status" value="1"/>
</dbReference>
<comment type="caution">
    <text evidence="1">The sequence shown here is derived from an EMBL/GenBank/DDBJ whole genome shotgun (WGS) entry which is preliminary data.</text>
</comment>
<evidence type="ECO:0000313" key="2">
    <source>
        <dbReference type="Proteomes" id="UP001297581"/>
    </source>
</evidence>
<gene>
    <name evidence="1" type="ORF">MJ923_18635</name>
</gene>
<evidence type="ECO:0000313" key="1">
    <source>
        <dbReference type="EMBL" id="MCH4296333.1"/>
    </source>
</evidence>
<name>A0AAJ1BK84_9GAMM</name>
<keyword evidence="2" id="KW-1185">Reference proteome</keyword>